<dbReference type="SUPFAM" id="SSF53474">
    <property type="entry name" value="alpha/beta-Hydrolases"/>
    <property type="match status" value="1"/>
</dbReference>
<evidence type="ECO:0000313" key="2">
    <source>
        <dbReference type="Proteomes" id="UP001152755"/>
    </source>
</evidence>
<comment type="caution">
    <text evidence="1">The sequence shown here is derived from an EMBL/GenBank/DDBJ whole genome shotgun (WGS) entry which is preliminary data.</text>
</comment>
<dbReference type="AlphaFoldDB" id="A0A9X4M3H5"/>
<protein>
    <recommendedName>
        <fullName evidence="3">Alpha/beta hydrolase</fullName>
    </recommendedName>
</protein>
<evidence type="ECO:0008006" key="3">
    <source>
        <dbReference type="Google" id="ProtNLM"/>
    </source>
</evidence>
<sequence length="196" mass="20551">MPELQLRLAPSAALRWEGAGPASDRPAMVLLPDLYRTRGDYDRAVARLSDHGQRVFTPDRLSEDLDEAIADLERFLDDLAESVVLAGHGRGGAVAAAVASRRPGQVTKLLLIDAVVSEADAAAGLAESVARSLPVAVLWGRDGEFDPGAGYRTVRGALGGAATFTVPGSHDWPIERPASFGFALRTVLAEPAGVSG</sequence>
<dbReference type="RefSeq" id="WP_277830147.1">
    <property type="nucleotide sequence ID" value="NZ_JAAIVF010000001.1"/>
</dbReference>
<gene>
    <name evidence="1" type="ORF">NVS88_16410</name>
</gene>
<dbReference type="InterPro" id="IPR029058">
    <property type="entry name" value="AB_hydrolase_fold"/>
</dbReference>
<evidence type="ECO:0000313" key="1">
    <source>
        <dbReference type="EMBL" id="MDG3016142.1"/>
    </source>
</evidence>
<dbReference type="Proteomes" id="UP001152755">
    <property type="component" value="Unassembled WGS sequence"/>
</dbReference>
<name>A0A9X4M3H5_9ACTN</name>
<organism evidence="1 2">
    <name type="scientific">Speluncibacter jeojiensis</name>
    <dbReference type="NCBI Taxonomy" id="2710754"/>
    <lineage>
        <taxon>Bacteria</taxon>
        <taxon>Bacillati</taxon>
        <taxon>Actinomycetota</taxon>
        <taxon>Actinomycetes</taxon>
        <taxon>Mycobacteriales</taxon>
        <taxon>Speluncibacteraceae</taxon>
        <taxon>Speluncibacter</taxon>
    </lineage>
</organism>
<dbReference type="Gene3D" id="3.40.50.1820">
    <property type="entry name" value="alpha/beta hydrolase"/>
    <property type="match status" value="1"/>
</dbReference>
<dbReference type="EMBL" id="JANRHA010000011">
    <property type="protein sequence ID" value="MDG3016142.1"/>
    <property type="molecule type" value="Genomic_DNA"/>
</dbReference>
<reference evidence="1" key="1">
    <citation type="submission" date="2022-08" db="EMBL/GenBank/DDBJ databases">
        <title>Genome analysis of Corynebacteriales strain.</title>
        <authorList>
            <person name="Lee S.D."/>
        </authorList>
    </citation>
    <scope>NUCLEOTIDE SEQUENCE</scope>
    <source>
        <strain evidence="1">D3-21</strain>
    </source>
</reference>
<accession>A0A9X4M3H5</accession>
<keyword evidence="2" id="KW-1185">Reference proteome</keyword>
<proteinExistence type="predicted"/>